<proteinExistence type="predicted"/>
<comment type="caution">
    <text evidence="2">The sequence shown here is derived from an EMBL/GenBank/DDBJ whole genome shotgun (WGS) entry which is preliminary data.</text>
</comment>
<feature type="region of interest" description="Disordered" evidence="1">
    <location>
        <begin position="152"/>
        <end position="173"/>
    </location>
</feature>
<evidence type="ECO:0000313" key="2">
    <source>
        <dbReference type="EMBL" id="CAF0823336.1"/>
    </source>
</evidence>
<feature type="compositionally biased region" description="Acidic residues" evidence="1">
    <location>
        <begin position="153"/>
        <end position="163"/>
    </location>
</feature>
<sequence>MTSHEQESDFHDFYSSVLTGTIRLNIKFTPGYIVQDAWNASYNAAISLFPDANIEKIGQRLTLGIVERNADEKTAKCNMEKVDNTEAETLVCLIYDHYFVHKTVNHSINFIDPDSGACTNRIESLWRECKQKFKEMNGCKRLQTGSLTGSDYENIDDLGDDNSNENLTEREDL</sequence>
<dbReference type="EMBL" id="CAJNOC010000977">
    <property type="protein sequence ID" value="CAF0823336.1"/>
    <property type="molecule type" value="Genomic_DNA"/>
</dbReference>
<dbReference type="InterPro" id="IPR053164">
    <property type="entry name" value="IS1016-like_transposase"/>
</dbReference>
<dbReference type="PANTHER" id="PTHR47163:SF2">
    <property type="entry name" value="SI:DKEY-17M8.2"/>
    <property type="match status" value="1"/>
</dbReference>
<dbReference type="OrthoDB" id="8597234at2759"/>
<dbReference type="PANTHER" id="PTHR47163">
    <property type="entry name" value="DDE_TNP_IS1595 DOMAIN-CONTAINING PROTEIN"/>
    <property type="match status" value="1"/>
</dbReference>
<accession>A0A813U3W2</accession>
<gene>
    <name evidence="2" type="ORF">OXX778_LOCUS7585</name>
</gene>
<name>A0A813U3W2_9BILA</name>
<keyword evidence="3" id="KW-1185">Reference proteome</keyword>
<evidence type="ECO:0000313" key="3">
    <source>
        <dbReference type="Proteomes" id="UP000663879"/>
    </source>
</evidence>
<protein>
    <submittedName>
        <fullName evidence="2">Uncharacterized protein</fullName>
    </submittedName>
</protein>
<reference evidence="2" key="1">
    <citation type="submission" date="2021-02" db="EMBL/GenBank/DDBJ databases">
        <authorList>
            <person name="Nowell W R."/>
        </authorList>
    </citation>
    <scope>NUCLEOTIDE SEQUENCE</scope>
    <source>
        <strain evidence="2">Ploen Becks lab</strain>
    </source>
</reference>
<dbReference type="AlphaFoldDB" id="A0A813U3W2"/>
<organism evidence="2 3">
    <name type="scientific">Brachionus calyciflorus</name>
    <dbReference type="NCBI Taxonomy" id="104777"/>
    <lineage>
        <taxon>Eukaryota</taxon>
        <taxon>Metazoa</taxon>
        <taxon>Spiralia</taxon>
        <taxon>Gnathifera</taxon>
        <taxon>Rotifera</taxon>
        <taxon>Eurotatoria</taxon>
        <taxon>Monogononta</taxon>
        <taxon>Pseudotrocha</taxon>
        <taxon>Ploima</taxon>
        <taxon>Brachionidae</taxon>
        <taxon>Brachionus</taxon>
    </lineage>
</organism>
<dbReference type="Proteomes" id="UP000663879">
    <property type="component" value="Unassembled WGS sequence"/>
</dbReference>
<evidence type="ECO:0000256" key="1">
    <source>
        <dbReference type="SAM" id="MobiDB-lite"/>
    </source>
</evidence>